<evidence type="ECO:0000256" key="4">
    <source>
        <dbReference type="ARBA" id="ARBA00023015"/>
    </source>
</evidence>
<dbReference type="InterPro" id="IPR030842">
    <property type="entry name" value="TF_NusA_bacterial"/>
</dbReference>
<protein>
    <recommendedName>
        <fullName evidence="6">Probable transcription termination protein NusA</fullName>
    </recommendedName>
</protein>
<dbReference type="InterPro" id="IPR004087">
    <property type="entry name" value="KH_dom"/>
</dbReference>
<accession>A0A557SSN0</accession>
<dbReference type="InterPro" id="IPR015946">
    <property type="entry name" value="KH_dom-like_a/b"/>
</dbReference>
<dbReference type="FunFam" id="3.30.300.20:FF:000024">
    <property type="entry name" value="Probable transcription termination protein NusA"/>
    <property type="match status" value="1"/>
</dbReference>
<keyword evidence="3 7" id="KW-0694">RNA-binding</keyword>
<keyword evidence="4 6" id="KW-0805">Transcription regulation</keyword>
<dbReference type="NCBIfam" id="TIGR01952">
    <property type="entry name" value="nusA_arch"/>
    <property type="match status" value="1"/>
</dbReference>
<dbReference type="AlphaFoldDB" id="A0A557SSN0"/>
<keyword evidence="2 6" id="KW-0963">Cytoplasm</keyword>
<dbReference type="HAMAP" id="MF_00945_A">
    <property type="entry name" value="NusA_A"/>
    <property type="match status" value="1"/>
</dbReference>
<evidence type="ECO:0000259" key="8">
    <source>
        <dbReference type="SMART" id="SM00322"/>
    </source>
</evidence>
<dbReference type="SUPFAM" id="SSF54814">
    <property type="entry name" value="Prokaryotic type KH domain (KH-domain type II)"/>
    <property type="match status" value="2"/>
</dbReference>
<dbReference type="GO" id="GO:0005829">
    <property type="term" value="C:cytosol"/>
    <property type="evidence" value="ECO:0007669"/>
    <property type="project" value="TreeGrafter"/>
</dbReference>
<feature type="domain" description="K Homology" evidence="8">
    <location>
        <begin position="41"/>
        <end position="108"/>
    </location>
</feature>
<keyword evidence="5 6" id="KW-0804">Transcription</keyword>
<evidence type="ECO:0000256" key="5">
    <source>
        <dbReference type="ARBA" id="ARBA00023163"/>
    </source>
</evidence>
<keyword evidence="10" id="KW-1185">Reference proteome</keyword>
<evidence type="ECO:0000256" key="1">
    <source>
        <dbReference type="ARBA" id="ARBA00022472"/>
    </source>
</evidence>
<dbReference type="InterPro" id="IPR004044">
    <property type="entry name" value="KH_dom_type_2"/>
</dbReference>
<dbReference type="GO" id="GO:0003723">
    <property type="term" value="F:RNA binding"/>
    <property type="evidence" value="ECO:0007669"/>
    <property type="project" value="UniProtKB-UniRule"/>
</dbReference>
<dbReference type="PROSITE" id="PS50084">
    <property type="entry name" value="KH_TYPE_1"/>
    <property type="match status" value="1"/>
</dbReference>
<dbReference type="PANTHER" id="PTHR22648:SF0">
    <property type="entry name" value="TRANSCRIPTION TERMINATION_ANTITERMINATION PROTEIN NUSA"/>
    <property type="match status" value="1"/>
</dbReference>
<evidence type="ECO:0000256" key="6">
    <source>
        <dbReference type="HAMAP-Rule" id="MF_00945"/>
    </source>
</evidence>
<dbReference type="PANTHER" id="PTHR22648">
    <property type="entry name" value="TRANSCRIPTION TERMINATION FACTOR NUSA"/>
    <property type="match status" value="1"/>
</dbReference>
<evidence type="ECO:0000313" key="9">
    <source>
        <dbReference type="EMBL" id="TVP39616.1"/>
    </source>
</evidence>
<comment type="caution">
    <text evidence="9">The sequence shown here is derived from an EMBL/GenBank/DDBJ whole genome shotgun (WGS) entry which is preliminary data.</text>
</comment>
<dbReference type="InterPro" id="IPR009019">
    <property type="entry name" value="KH_sf_prok-type"/>
</dbReference>
<dbReference type="EMBL" id="VOAH01000014">
    <property type="protein sequence ID" value="TVP39616.1"/>
    <property type="molecule type" value="Genomic_DNA"/>
</dbReference>
<keyword evidence="1 6" id="KW-0806">Transcription termination</keyword>
<evidence type="ECO:0000256" key="2">
    <source>
        <dbReference type="ARBA" id="ARBA00022490"/>
    </source>
</evidence>
<evidence type="ECO:0000313" key="10">
    <source>
        <dbReference type="Proteomes" id="UP000315289"/>
    </source>
</evidence>
<comment type="subcellular location">
    <subcellularLocation>
        <location evidence="6">Cytoplasm</location>
    </subcellularLocation>
</comment>
<comment type="similarity">
    <text evidence="6">Belongs to the NusA family.</text>
</comment>
<proteinExistence type="inferred from homology"/>
<dbReference type="Proteomes" id="UP000315289">
    <property type="component" value="Unassembled WGS sequence"/>
</dbReference>
<reference evidence="9 10" key="1">
    <citation type="journal article" date="2019" name="Front. Microbiol.">
        <title>Ammonia Oxidation by the Arctic Terrestrial Thaumarchaeote Candidatus Nitrosocosmicus arcticus Is Stimulated by Increasing Temperatures.</title>
        <authorList>
            <person name="Alves R.J.E."/>
            <person name="Kerou M."/>
            <person name="Zappe A."/>
            <person name="Bittner R."/>
            <person name="Abby S.S."/>
            <person name="Schmidt H.A."/>
            <person name="Pfeifer K."/>
            <person name="Schleper C."/>
        </authorList>
    </citation>
    <scope>NUCLEOTIDE SEQUENCE [LARGE SCALE GENOMIC DNA]</scope>
    <source>
        <strain evidence="9 10">Kfb</strain>
    </source>
</reference>
<evidence type="ECO:0000256" key="3">
    <source>
        <dbReference type="ARBA" id="ARBA00022884"/>
    </source>
</evidence>
<dbReference type="GO" id="GO:0031564">
    <property type="term" value="P:transcription antitermination"/>
    <property type="evidence" value="ECO:0007669"/>
    <property type="project" value="InterPro"/>
</dbReference>
<dbReference type="CDD" id="cd22530">
    <property type="entry name" value="KH-II_NusA_arch_rpt1"/>
    <property type="match status" value="1"/>
</dbReference>
<evidence type="ECO:0000256" key="7">
    <source>
        <dbReference type="PROSITE-ProRule" id="PRU00117"/>
    </source>
</evidence>
<dbReference type="SMART" id="SM00322">
    <property type="entry name" value="KH"/>
    <property type="match status" value="1"/>
</dbReference>
<dbReference type="Gene3D" id="3.30.300.20">
    <property type="match status" value="2"/>
</dbReference>
<organism evidence="9 10">
    <name type="scientific">Candidatus Nitrosocosmicus arcticus</name>
    <dbReference type="NCBI Taxonomy" id="2035267"/>
    <lineage>
        <taxon>Archaea</taxon>
        <taxon>Nitrososphaerota</taxon>
        <taxon>Nitrososphaeria</taxon>
        <taxon>Nitrososphaerales</taxon>
        <taxon>Nitrososphaeraceae</taxon>
        <taxon>Candidatus Nitrosocosmicus</taxon>
    </lineage>
</organism>
<name>A0A557SSN0_9ARCH</name>
<sequence length="163" mass="18285">MLLGALEMSEKIKLSPDEFRLLSLFQTVTTADARDCIIDEKMERVIFVVNRGQMGMAIGKGGSNIKQLQNVINKKIELVEHSENATNFVKNIFNSNIIQEIRINDRLDGTKIALVVADAKKKGLVVGKDGRNVDKARLLAKRYFNITNVLVISPEQLIKSEKM</sequence>
<comment type="function">
    <text evidence="6">Participates in transcription termination.</text>
</comment>
<dbReference type="Pfam" id="PF07650">
    <property type="entry name" value="KH_2"/>
    <property type="match status" value="1"/>
</dbReference>
<dbReference type="GO" id="GO:0006353">
    <property type="term" value="P:DNA-templated transcription termination"/>
    <property type="evidence" value="ECO:0007669"/>
    <property type="project" value="UniProtKB-UniRule"/>
</dbReference>
<dbReference type="InterPro" id="IPR010212">
    <property type="entry name" value="NusA_arc"/>
</dbReference>
<gene>
    <name evidence="6" type="primary">nusA</name>
    <name evidence="9" type="ORF">NARC_140071</name>
</gene>